<dbReference type="Proteomes" id="UP000030710">
    <property type="component" value="Unassembled WGS sequence"/>
</dbReference>
<dbReference type="EMBL" id="KE356561">
    <property type="protein sequence ID" value="ERG94027.1"/>
    <property type="molecule type" value="Genomic_DNA"/>
</dbReference>
<dbReference type="RefSeq" id="WP_021053521.1">
    <property type="nucleotide sequence ID" value="NZ_KE356561.1"/>
</dbReference>
<sequence length="98" mass="10513">MQLRNQATVTGYGIGLVGLLTVIQYAGVIETSLSVFDQGVILSGGIVALGVCLMIIGVLISVRPEEIHRGTERAPLWLFLAIAFETVAFGSVAFFRLF</sequence>
<evidence type="ECO:0000313" key="3">
    <source>
        <dbReference type="Proteomes" id="UP000030710"/>
    </source>
</evidence>
<proteinExistence type="predicted"/>
<gene>
    <name evidence="2" type="ORF">J07HQW2_00461</name>
</gene>
<keyword evidence="1" id="KW-1133">Transmembrane helix</keyword>
<organism evidence="2 3">
    <name type="scientific">Haloquadratum walsbyi J07HQW2</name>
    <dbReference type="NCBI Taxonomy" id="1238425"/>
    <lineage>
        <taxon>Archaea</taxon>
        <taxon>Methanobacteriati</taxon>
        <taxon>Methanobacteriota</taxon>
        <taxon>Stenosarchaea group</taxon>
        <taxon>Halobacteria</taxon>
        <taxon>Halobacteriales</taxon>
        <taxon>Haloferacaceae</taxon>
        <taxon>Haloquadratum</taxon>
    </lineage>
</organism>
<name>U1PK31_9EURY</name>
<keyword evidence="1" id="KW-0812">Transmembrane</keyword>
<evidence type="ECO:0000313" key="2">
    <source>
        <dbReference type="EMBL" id="ERG94027.1"/>
    </source>
</evidence>
<dbReference type="HOGENOM" id="CLU_2327214_0_0_2"/>
<protein>
    <submittedName>
        <fullName evidence="2">Uncharacterized protein</fullName>
    </submittedName>
</protein>
<feature type="transmembrane region" description="Helical" evidence="1">
    <location>
        <begin position="7"/>
        <end position="28"/>
    </location>
</feature>
<feature type="transmembrane region" description="Helical" evidence="1">
    <location>
        <begin position="74"/>
        <end position="95"/>
    </location>
</feature>
<accession>U1PK31</accession>
<feature type="transmembrane region" description="Helical" evidence="1">
    <location>
        <begin position="40"/>
        <end position="62"/>
    </location>
</feature>
<dbReference type="AlphaFoldDB" id="U1PK31"/>
<evidence type="ECO:0000256" key="1">
    <source>
        <dbReference type="SAM" id="Phobius"/>
    </source>
</evidence>
<keyword evidence="1" id="KW-0472">Membrane</keyword>
<reference evidence="2 3" key="1">
    <citation type="journal article" date="2013" name="PLoS ONE">
        <title>Assembly-driven community genomics of a hypersaline microbial ecosystem.</title>
        <authorList>
            <person name="Podell S."/>
            <person name="Ugalde J.A."/>
            <person name="Narasingarao P."/>
            <person name="Banfield J.F."/>
            <person name="Heidelberg K.B."/>
            <person name="Allen E.E."/>
        </authorList>
    </citation>
    <scope>NUCLEOTIDE SEQUENCE [LARGE SCALE GENOMIC DNA]</scope>
    <source>
        <strain evidence="3">J07HQW2</strain>
    </source>
</reference>